<keyword evidence="2" id="KW-0805">Transcription regulation</keyword>
<dbReference type="InterPro" id="IPR000847">
    <property type="entry name" value="LysR_HTH_N"/>
</dbReference>
<evidence type="ECO:0000256" key="3">
    <source>
        <dbReference type="ARBA" id="ARBA00023125"/>
    </source>
</evidence>
<accession>A0A3E2VMM9</accession>
<dbReference type="Gene3D" id="1.10.10.10">
    <property type="entry name" value="Winged helix-like DNA-binding domain superfamily/Winged helix DNA-binding domain"/>
    <property type="match status" value="1"/>
</dbReference>
<dbReference type="GO" id="GO:0003677">
    <property type="term" value="F:DNA binding"/>
    <property type="evidence" value="ECO:0007669"/>
    <property type="project" value="UniProtKB-KW"/>
</dbReference>
<proteinExistence type="inferred from homology"/>
<dbReference type="FunFam" id="1.10.10.10:FF:000001">
    <property type="entry name" value="LysR family transcriptional regulator"/>
    <property type="match status" value="1"/>
</dbReference>
<dbReference type="InterPro" id="IPR050950">
    <property type="entry name" value="HTH-type_LysR_regulators"/>
</dbReference>
<organism evidence="5 6">
    <name type="scientific">Enterocloster citroniae</name>
    <dbReference type="NCBI Taxonomy" id="358743"/>
    <lineage>
        <taxon>Bacteria</taxon>
        <taxon>Bacillati</taxon>
        <taxon>Bacillota</taxon>
        <taxon>Clostridia</taxon>
        <taxon>Lachnospirales</taxon>
        <taxon>Lachnospiraceae</taxon>
        <taxon>Enterocloster</taxon>
    </lineage>
</organism>
<evidence type="ECO:0000256" key="2">
    <source>
        <dbReference type="ARBA" id="ARBA00023015"/>
    </source>
</evidence>
<comment type="similarity">
    <text evidence="1">Belongs to the LysR transcriptional regulatory family.</text>
</comment>
<dbReference type="SUPFAM" id="SSF46785">
    <property type="entry name" value="Winged helix' DNA-binding domain"/>
    <property type="match status" value="1"/>
</dbReference>
<dbReference type="SUPFAM" id="SSF53850">
    <property type="entry name" value="Periplasmic binding protein-like II"/>
    <property type="match status" value="1"/>
</dbReference>
<dbReference type="GO" id="GO:0005829">
    <property type="term" value="C:cytosol"/>
    <property type="evidence" value="ECO:0007669"/>
    <property type="project" value="TreeGrafter"/>
</dbReference>
<dbReference type="PANTHER" id="PTHR30419">
    <property type="entry name" value="HTH-TYPE TRANSCRIPTIONAL REGULATOR YBHD"/>
    <property type="match status" value="1"/>
</dbReference>
<dbReference type="InterPro" id="IPR005119">
    <property type="entry name" value="LysR_subst-bd"/>
</dbReference>
<dbReference type="PROSITE" id="PS50931">
    <property type="entry name" value="HTH_LYSR"/>
    <property type="match status" value="1"/>
</dbReference>
<evidence type="ECO:0000256" key="1">
    <source>
        <dbReference type="ARBA" id="ARBA00009437"/>
    </source>
</evidence>
<evidence type="ECO:0000256" key="4">
    <source>
        <dbReference type="ARBA" id="ARBA00023163"/>
    </source>
</evidence>
<comment type="caution">
    <text evidence="5">The sequence shown here is derived from an EMBL/GenBank/DDBJ whole genome shotgun (WGS) entry which is preliminary data.</text>
</comment>
<dbReference type="Proteomes" id="UP000708338">
    <property type="component" value="Unassembled WGS sequence"/>
</dbReference>
<dbReference type="GO" id="GO:0003700">
    <property type="term" value="F:DNA-binding transcription factor activity"/>
    <property type="evidence" value="ECO:0007669"/>
    <property type="project" value="InterPro"/>
</dbReference>
<sequence>MIETRLLYYFLAIAREQSITKAAETLHVTQPTLSKQMMELEAQLGKQLLIRGKKKITLTEEGAFLRAQAQEMINLMEKTESAFKADEEIIGGDIYIGCGETPAMEFITELFKEIQTDYPGIHFHIYSGDADAVLERLDKGLLDAGLLLGPMQQEKYDYINIFKSDIYGLLMPRDCSLAEKQTVSVADLYNIPLIFSAQTYAGHQRLEWFGVDYDSLNIVATYNLIYNATFMVEQGMGYAFCLGNLVSTDGNRNLAFRPFSPDLKIDLFIVTKKYQTFSPAAKIFLSYLREKLQKPAIT</sequence>
<dbReference type="InterPro" id="IPR036390">
    <property type="entry name" value="WH_DNA-bd_sf"/>
</dbReference>
<dbReference type="Gene3D" id="3.40.190.290">
    <property type="match status" value="1"/>
</dbReference>
<keyword evidence="4" id="KW-0804">Transcription</keyword>
<dbReference type="PRINTS" id="PR00039">
    <property type="entry name" value="HTHLYSR"/>
</dbReference>
<dbReference type="CDD" id="cd05466">
    <property type="entry name" value="PBP2_LTTR_substrate"/>
    <property type="match status" value="1"/>
</dbReference>
<name>A0A3E2VMM9_9FIRM</name>
<gene>
    <name evidence="5" type="ORF">GPL26_04480</name>
</gene>
<dbReference type="Pfam" id="PF03466">
    <property type="entry name" value="LysR_substrate"/>
    <property type="match status" value="1"/>
</dbReference>
<evidence type="ECO:0000313" key="6">
    <source>
        <dbReference type="Proteomes" id="UP000708338"/>
    </source>
</evidence>
<dbReference type="InterPro" id="IPR036388">
    <property type="entry name" value="WH-like_DNA-bd_sf"/>
</dbReference>
<protein>
    <submittedName>
        <fullName evidence="5">LysR family transcriptional regulator</fullName>
    </submittedName>
</protein>
<dbReference type="PANTHER" id="PTHR30419:SF8">
    <property type="entry name" value="NITROGEN ASSIMILATION TRANSCRIPTIONAL ACTIVATOR-RELATED"/>
    <property type="match status" value="1"/>
</dbReference>
<dbReference type="RefSeq" id="WP_045093926.1">
    <property type="nucleotide sequence ID" value="NZ_CABJDD010000002.1"/>
</dbReference>
<keyword evidence="3" id="KW-0238">DNA-binding</keyword>
<reference evidence="5" key="1">
    <citation type="journal article" date="2021" name="Gut Microbes">
        <title>A synthetic consortium of 100 gut commensals modulates the composition and function in a colon model of the microbiome of elderly subjects.</title>
        <authorList>
            <person name="Perez M."/>
            <person name="Ntemiri A."/>
            <person name="Tan H."/>
            <person name="Harris H.M.B."/>
            <person name="Roager H.M."/>
            <person name="Ribiere C."/>
            <person name="O'Toole P.W."/>
        </authorList>
    </citation>
    <scope>NUCLEOTIDE SEQUENCE</scope>
    <source>
        <strain evidence="5">MCC335</strain>
    </source>
</reference>
<dbReference type="Pfam" id="PF00126">
    <property type="entry name" value="HTH_1"/>
    <property type="match status" value="1"/>
</dbReference>
<dbReference type="AlphaFoldDB" id="A0A3E2VMM9"/>
<evidence type="ECO:0000313" key="5">
    <source>
        <dbReference type="EMBL" id="MBT9808897.1"/>
    </source>
</evidence>
<dbReference type="EMBL" id="WQPS01000004">
    <property type="protein sequence ID" value="MBT9808897.1"/>
    <property type="molecule type" value="Genomic_DNA"/>
</dbReference>